<proteinExistence type="inferred from homology"/>
<name>H3C5N7_TETNG</name>
<sequence length="103" mass="11598">RLCASVLLQVNMASVSRSSQLNKAVRQQYMSLPQGNACMVTYIWIDGTGEGLRCKTRTLYEEPKSAQADIPLKWNFDSDASTRSRLKGSNSDMYLIPVSMFRD</sequence>
<dbReference type="AlphaFoldDB" id="H3C5N7"/>
<protein>
    <recommendedName>
        <fullName evidence="2">GS beta-grasp domain-containing protein</fullName>
    </recommendedName>
</protein>
<dbReference type="Proteomes" id="UP000007303">
    <property type="component" value="Unassembled WGS sequence"/>
</dbReference>
<dbReference type="HOGENOM" id="CLU_156763_1_0_1"/>
<reference evidence="3" key="3">
    <citation type="submission" date="2025-09" db="UniProtKB">
        <authorList>
            <consortium name="Ensembl"/>
        </authorList>
    </citation>
    <scope>IDENTIFICATION</scope>
</reference>
<evidence type="ECO:0000313" key="3">
    <source>
        <dbReference type="Ensembl" id="ENSTNIP00000003557.1"/>
    </source>
</evidence>
<organism evidence="3 4">
    <name type="scientific">Tetraodon nigroviridis</name>
    <name type="common">Spotted green pufferfish</name>
    <name type="synonym">Chelonodon nigroviridis</name>
    <dbReference type="NCBI Taxonomy" id="99883"/>
    <lineage>
        <taxon>Eukaryota</taxon>
        <taxon>Metazoa</taxon>
        <taxon>Chordata</taxon>
        <taxon>Craniata</taxon>
        <taxon>Vertebrata</taxon>
        <taxon>Euteleostomi</taxon>
        <taxon>Actinopterygii</taxon>
        <taxon>Neopterygii</taxon>
        <taxon>Teleostei</taxon>
        <taxon>Neoteleostei</taxon>
        <taxon>Acanthomorphata</taxon>
        <taxon>Eupercaria</taxon>
        <taxon>Tetraodontiformes</taxon>
        <taxon>Tetradontoidea</taxon>
        <taxon>Tetraodontidae</taxon>
        <taxon>Tetraodon</taxon>
    </lineage>
</organism>
<dbReference type="GeneTree" id="ENSGT00390000010047"/>
<evidence type="ECO:0000313" key="4">
    <source>
        <dbReference type="Proteomes" id="UP000007303"/>
    </source>
</evidence>
<accession>H3C5N7</accession>
<dbReference type="GO" id="GO:0004356">
    <property type="term" value="F:glutamine synthetase activity"/>
    <property type="evidence" value="ECO:0007669"/>
    <property type="project" value="InterPro"/>
</dbReference>
<dbReference type="OMA" id="LSECHET"/>
<evidence type="ECO:0000256" key="1">
    <source>
        <dbReference type="PROSITE-ProRule" id="PRU01330"/>
    </source>
</evidence>
<comment type="similarity">
    <text evidence="1">Belongs to the glutamine synthetase family.</text>
</comment>
<dbReference type="PANTHER" id="PTHR20852">
    <property type="entry name" value="GLUTAMINE SYNTHETASE"/>
    <property type="match status" value="1"/>
</dbReference>
<dbReference type="InterPro" id="IPR008147">
    <property type="entry name" value="Gln_synt_N"/>
</dbReference>
<keyword evidence="4" id="KW-1185">Reference proteome</keyword>
<dbReference type="Ensembl" id="ENSTNIT00000000403.1">
    <property type="protein sequence ID" value="ENSTNIP00000003557.1"/>
    <property type="gene ID" value="ENSTNIG00000001527.1"/>
</dbReference>
<dbReference type="InterPro" id="IPR050292">
    <property type="entry name" value="Glutamine_Synthetase"/>
</dbReference>
<evidence type="ECO:0000259" key="2">
    <source>
        <dbReference type="PROSITE" id="PS51986"/>
    </source>
</evidence>
<feature type="domain" description="GS beta-grasp" evidence="2">
    <location>
        <begin position="35"/>
        <end position="103"/>
    </location>
</feature>
<dbReference type="GO" id="GO:0005737">
    <property type="term" value="C:cytoplasm"/>
    <property type="evidence" value="ECO:0007669"/>
    <property type="project" value="TreeGrafter"/>
</dbReference>
<dbReference type="PANTHER" id="PTHR20852:SF43">
    <property type="entry name" value="GLUTAMINE SYNTHETASE"/>
    <property type="match status" value="1"/>
</dbReference>
<reference evidence="4" key="1">
    <citation type="journal article" date="2004" name="Nature">
        <title>Genome duplication in the teleost fish Tetraodon nigroviridis reveals the early vertebrate proto-karyotype.</title>
        <authorList>
            <person name="Jaillon O."/>
            <person name="Aury J.-M."/>
            <person name="Brunet F."/>
            <person name="Petit J.-L."/>
            <person name="Stange-Thomann N."/>
            <person name="Mauceli E."/>
            <person name="Bouneau L."/>
            <person name="Fischer C."/>
            <person name="Ozouf-Costaz C."/>
            <person name="Bernot A."/>
            <person name="Nicaud S."/>
            <person name="Jaffe D."/>
            <person name="Fisher S."/>
            <person name="Lutfalla G."/>
            <person name="Dossat C."/>
            <person name="Segurens B."/>
            <person name="Dasilva C."/>
            <person name="Salanoubat M."/>
            <person name="Levy M."/>
            <person name="Boudet N."/>
            <person name="Castellano S."/>
            <person name="Anthouard V."/>
            <person name="Jubin C."/>
            <person name="Castelli V."/>
            <person name="Katinka M."/>
            <person name="Vacherie B."/>
            <person name="Biemont C."/>
            <person name="Skalli Z."/>
            <person name="Cattolico L."/>
            <person name="Poulain J."/>
            <person name="De Berardinis V."/>
            <person name="Cruaud C."/>
            <person name="Duprat S."/>
            <person name="Brottier P."/>
            <person name="Coutanceau J.-P."/>
            <person name="Gouzy J."/>
            <person name="Parra G."/>
            <person name="Lardier G."/>
            <person name="Chapple C."/>
            <person name="McKernan K.J."/>
            <person name="McEwan P."/>
            <person name="Bosak S."/>
            <person name="Kellis M."/>
            <person name="Volff J.-N."/>
            <person name="Guigo R."/>
            <person name="Zody M.C."/>
            <person name="Mesirov J."/>
            <person name="Lindblad-Toh K."/>
            <person name="Birren B."/>
            <person name="Nusbaum C."/>
            <person name="Kahn D."/>
            <person name="Robinson-Rechavi M."/>
            <person name="Laudet V."/>
            <person name="Schachter V."/>
            <person name="Quetier F."/>
            <person name="Saurin W."/>
            <person name="Scarpelli C."/>
            <person name="Wincker P."/>
            <person name="Lander E.S."/>
            <person name="Weissenbach J."/>
            <person name="Roest Crollius H."/>
        </authorList>
    </citation>
    <scope>NUCLEOTIDE SEQUENCE [LARGE SCALE GENOMIC DNA]</scope>
</reference>
<dbReference type="STRING" id="99883.ENSTNIP00000003557"/>
<dbReference type="InParanoid" id="H3C5N7"/>
<dbReference type="SUPFAM" id="SSF54368">
    <property type="entry name" value="Glutamine synthetase, N-terminal domain"/>
    <property type="match status" value="1"/>
</dbReference>
<dbReference type="GO" id="GO:0006542">
    <property type="term" value="P:glutamine biosynthetic process"/>
    <property type="evidence" value="ECO:0007669"/>
    <property type="project" value="InterPro"/>
</dbReference>
<dbReference type="Gene3D" id="3.10.20.70">
    <property type="entry name" value="Glutamine synthetase, N-terminal domain"/>
    <property type="match status" value="1"/>
</dbReference>
<reference evidence="3" key="2">
    <citation type="submission" date="2025-08" db="UniProtKB">
        <authorList>
            <consortium name="Ensembl"/>
        </authorList>
    </citation>
    <scope>IDENTIFICATION</scope>
</reference>
<dbReference type="PROSITE" id="PS51986">
    <property type="entry name" value="GS_BETA_GRASP"/>
    <property type="match status" value="1"/>
</dbReference>
<dbReference type="InterPro" id="IPR036651">
    <property type="entry name" value="Gln_synt_N_sf"/>
</dbReference>